<accession>A0A1C7M7L0</accession>
<gene>
    <name evidence="2" type="ORF">A0H81_06886</name>
</gene>
<keyword evidence="3" id="KW-1185">Reference proteome</keyword>
<evidence type="ECO:0000313" key="3">
    <source>
        <dbReference type="Proteomes" id="UP000092993"/>
    </source>
</evidence>
<dbReference type="Proteomes" id="UP000092993">
    <property type="component" value="Unassembled WGS sequence"/>
</dbReference>
<protein>
    <submittedName>
        <fullName evidence="2">Uncharacterized protein</fullName>
    </submittedName>
</protein>
<comment type="caution">
    <text evidence="2">The sequence shown here is derived from an EMBL/GenBank/DDBJ whole genome shotgun (WGS) entry which is preliminary data.</text>
</comment>
<proteinExistence type="predicted"/>
<dbReference type="EMBL" id="LUGG01000007">
    <property type="protein sequence ID" value="OBZ72812.1"/>
    <property type="molecule type" value="Genomic_DNA"/>
</dbReference>
<reference evidence="2 3" key="1">
    <citation type="submission" date="2016-03" db="EMBL/GenBank/DDBJ databases">
        <title>Whole genome sequencing of Grifola frondosa 9006-11.</title>
        <authorList>
            <person name="Min B."/>
            <person name="Park H."/>
            <person name="Kim J.-G."/>
            <person name="Cho H."/>
            <person name="Oh Y.-L."/>
            <person name="Kong W.-S."/>
            <person name="Choi I.-G."/>
        </authorList>
    </citation>
    <scope>NUCLEOTIDE SEQUENCE [LARGE SCALE GENOMIC DNA]</scope>
    <source>
        <strain evidence="2 3">9006-11</strain>
    </source>
</reference>
<feature type="region of interest" description="Disordered" evidence="1">
    <location>
        <begin position="51"/>
        <end position="109"/>
    </location>
</feature>
<evidence type="ECO:0000313" key="2">
    <source>
        <dbReference type="EMBL" id="OBZ72812.1"/>
    </source>
</evidence>
<feature type="compositionally biased region" description="Basic residues" evidence="1">
    <location>
        <begin position="92"/>
        <end position="107"/>
    </location>
</feature>
<sequence length="214" mass="24627">MSGTRNLHTYDIVGPNPYESQEARAMPHTTVPLAAEYAERPAEVAQVASVSRSEMAAQPTEDELAISPLPSKQRKITIVGPKKGKNEGIRKPAPKKQHRSAKGKKNRPRPECLYRGCTDSCSRPRDRDRHMLIHFPPQYPCEACIRPLSIHRHDVFQRHMRDFHPELEDVSVELPYPWELNTKLIRKFKMPPSRDVDRVSCFIRQEKQKAAFDI</sequence>
<organism evidence="2 3">
    <name type="scientific">Grifola frondosa</name>
    <name type="common">Maitake</name>
    <name type="synonym">Polyporus frondosus</name>
    <dbReference type="NCBI Taxonomy" id="5627"/>
    <lineage>
        <taxon>Eukaryota</taxon>
        <taxon>Fungi</taxon>
        <taxon>Dikarya</taxon>
        <taxon>Basidiomycota</taxon>
        <taxon>Agaricomycotina</taxon>
        <taxon>Agaricomycetes</taxon>
        <taxon>Polyporales</taxon>
        <taxon>Grifolaceae</taxon>
        <taxon>Grifola</taxon>
    </lineage>
</organism>
<evidence type="ECO:0000256" key="1">
    <source>
        <dbReference type="SAM" id="MobiDB-lite"/>
    </source>
</evidence>
<name>A0A1C7M7L0_GRIFR</name>
<feature type="region of interest" description="Disordered" evidence="1">
    <location>
        <begin position="1"/>
        <end position="23"/>
    </location>
</feature>
<dbReference type="AlphaFoldDB" id="A0A1C7M7L0"/>